<evidence type="ECO:0000313" key="3">
    <source>
        <dbReference type="Proteomes" id="UP000536746"/>
    </source>
</evidence>
<comment type="caution">
    <text evidence="2">The sequence shown here is derived from an EMBL/GenBank/DDBJ whole genome shotgun (WGS) entry which is preliminary data.</text>
</comment>
<reference evidence="2 3" key="1">
    <citation type="journal article" date="2020" name="Front. Plant Sci.">
        <title>Isolation of Rhizosphere Bacteria That Improve Quality and Water Stress Tolerance in Greenhouse Ornamentals.</title>
        <authorList>
            <person name="Nordstedt N.P."/>
            <person name="Jones M.L."/>
        </authorList>
    </citation>
    <scope>NUCLEOTIDE SEQUENCE [LARGE SCALE GENOMIC DNA]</scope>
    <source>
        <strain evidence="2 3">C6C2</strain>
    </source>
</reference>
<sequence>MKKLLPATLLLCLLNAHAQQPRVFTSYEEFYASLPDRLFTGEGEDIAVSSRHSVRIDGKEHRFGRAIAFPGESVYPDDLGRTATMFRSASHYCVEGTGATSGTGSRHQSVYLISRKGGGIRKLPSLFGSCRSIAFDKGRRVHFLQARIINYRSAYDADGVELVEYMDDGKSGIPSGLALRVRFVEAGNFYRFELQED</sequence>
<accession>A0ABX2M400</accession>
<dbReference type="RefSeq" id="WP_079218995.1">
    <property type="nucleotide sequence ID" value="NZ_CP018845.1"/>
</dbReference>
<keyword evidence="1" id="KW-0732">Signal</keyword>
<proteinExistence type="predicted"/>
<gene>
    <name evidence="2" type="ORF">HNO84_20970</name>
</gene>
<protein>
    <submittedName>
        <fullName evidence="2">Uncharacterized protein</fullName>
    </submittedName>
</protein>
<name>A0ABX2M400_9BURK</name>
<evidence type="ECO:0000256" key="1">
    <source>
        <dbReference type="SAM" id="SignalP"/>
    </source>
</evidence>
<dbReference type="Proteomes" id="UP000536746">
    <property type="component" value="Unassembled WGS sequence"/>
</dbReference>
<dbReference type="EMBL" id="JABFMT010000034">
    <property type="protein sequence ID" value="NUU04090.1"/>
    <property type="molecule type" value="Genomic_DNA"/>
</dbReference>
<keyword evidence="3" id="KW-1185">Reference proteome</keyword>
<organism evidence="2 3">
    <name type="scientific">Herbaspirillum robiniae</name>
    <dbReference type="NCBI Taxonomy" id="2014887"/>
    <lineage>
        <taxon>Bacteria</taxon>
        <taxon>Pseudomonadati</taxon>
        <taxon>Pseudomonadota</taxon>
        <taxon>Betaproteobacteria</taxon>
        <taxon>Burkholderiales</taxon>
        <taxon>Oxalobacteraceae</taxon>
        <taxon>Herbaspirillum</taxon>
    </lineage>
</organism>
<evidence type="ECO:0000313" key="2">
    <source>
        <dbReference type="EMBL" id="NUU04090.1"/>
    </source>
</evidence>
<feature type="signal peptide" evidence="1">
    <location>
        <begin position="1"/>
        <end position="18"/>
    </location>
</feature>
<feature type="chain" id="PRO_5047505338" evidence="1">
    <location>
        <begin position="19"/>
        <end position="197"/>
    </location>
</feature>